<dbReference type="GeneID" id="93527396"/>
<dbReference type="OrthoDB" id="6382410at2"/>
<dbReference type="GO" id="GO:0006355">
    <property type="term" value="P:regulation of DNA-templated transcription"/>
    <property type="evidence" value="ECO:0007669"/>
    <property type="project" value="TreeGrafter"/>
</dbReference>
<dbReference type="CDD" id="cd03139">
    <property type="entry name" value="GATase1_PfpI_2"/>
    <property type="match status" value="1"/>
</dbReference>
<organism evidence="2 3">
    <name type="scientific">Myroides odoratus</name>
    <name type="common">Flavobacterium odoratum</name>
    <dbReference type="NCBI Taxonomy" id="256"/>
    <lineage>
        <taxon>Bacteria</taxon>
        <taxon>Pseudomonadati</taxon>
        <taxon>Bacteroidota</taxon>
        <taxon>Flavobacteriia</taxon>
        <taxon>Flavobacteriales</taxon>
        <taxon>Flavobacteriaceae</taxon>
        <taxon>Myroides</taxon>
    </lineage>
</organism>
<dbReference type="InterPro" id="IPR052158">
    <property type="entry name" value="INH-QAR"/>
</dbReference>
<dbReference type="PANTHER" id="PTHR43130:SF3">
    <property type="entry name" value="HTH-TYPE TRANSCRIPTIONAL REGULATOR RV1931C"/>
    <property type="match status" value="1"/>
</dbReference>
<evidence type="ECO:0000313" key="2">
    <source>
        <dbReference type="EMBL" id="QQU01482.1"/>
    </source>
</evidence>
<evidence type="ECO:0000259" key="1">
    <source>
        <dbReference type="Pfam" id="PF01965"/>
    </source>
</evidence>
<name>A0A9Q6Z8J7_MYROD</name>
<proteinExistence type="predicted"/>
<dbReference type="InterPro" id="IPR029062">
    <property type="entry name" value="Class_I_gatase-like"/>
</dbReference>
<accession>A0A9Q6Z8J7</accession>
<dbReference type="Pfam" id="PF01965">
    <property type="entry name" value="DJ-1_PfpI"/>
    <property type="match status" value="1"/>
</dbReference>
<gene>
    <name evidence="2" type="ORF">I6I88_06990</name>
</gene>
<reference evidence="2 3" key="1">
    <citation type="submission" date="2021-01" db="EMBL/GenBank/DDBJ databases">
        <title>FDA dAtabase for Regulatory Grade micrObial Sequences (FDA-ARGOS): Supporting development and validation of Infectious Disease Dx tests.</title>
        <authorList>
            <person name="Sproer C."/>
            <person name="Gronow S."/>
            <person name="Severitt S."/>
            <person name="Schroder I."/>
            <person name="Tallon L."/>
            <person name="Sadzewicz L."/>
            <person name="Zhao X."/>
            <person name="Boylan J."/>
            <person name="Ott S."/>
            <person name="Bowen H."/>
            <person name="Vavikolanu K."/>
            <person name="Mehta A."/>
            <person name="Aluvathingal J."/>
            <person name="Nadendla S."/>
            <person name="Lowell S."/>
            <person name="Myers T."/>
            <person name="Yan Y."/>
            <person name="Sichtig H."/>
        </authorList>
    </citation>
    <scope>NUCLEOTIDE SEQUENCE [LARGE SCALE GENOMIC DNA]</scope>
    <source>
        <strain evidence="2 3">FDAARGOS_1131</strain>
    </source>
</reference>
<dbReference type="InterPro" id="IPR002818">
    <property type="entry name" value="DJ-1/PfpI"/>
</dbReference>
<sequence length="226" mass="25567">MNVSIKLVLLFFFITNLNFAQNKMKIGVFIYPGMELQDFAGPTDVFVKANRYTDIVYEIFTFSFTQEVIRTERNAVAITADYDFNNLPEVDLIIVPGAPMDVIRKFSKDTKIQAFLNTKKEVGITIASICTGAFFLAEAGLLENIKYTTHFLRADLLQSELNNAQLVKDVRFVDSGQILTGSGITSGIDLALYIVEKFSGKKVQEKVAKAMQYNYHIEQKWPEMSE</sequence>
<dbReference type="EMBL" id="CP068108">
    <property type="protein sequence ID" value="QQU01482.1"/>
    <property type="molecule type" value="Genomic_DNA"/>
</dbReference>
<dbReference type="Proteomes" id="UP000596202">
    <property type="component" value="Chromosome"/>
</dbReference>
<evidence type="ECO:0000313" key="3">
    <source>
        <dbReference type="Proteomes" id="UP000596202"/>
    </source>
</evidence>
<dbReference type="PANTHER" id="PTHR43130">
    <property type="entry name" value="ARAC-FAMILY TRANSCRIPTIONAL REGULATOR"/>
    <property type="match status" value="1"/>
</dbReference>
<dbReference type="AlphaFoldDB" id="A0A9Q6Z8J7"/>
<dbReference type="Gene3D" id="3.40.50.880">
    <property type="match status" value="1"/>
</dbReference>
<feature type="domain" description="DJ-1/PfpI" evidence="1">
    <location>
        <begin position="24"/>
        <end position="196"/>
    </location>
</feature>
<dbReference type="RefSeq" id="WP_002992015.1">
    <property type="nucleotide sequence ID" value="NZ_CP068108.1"/>
</dbReference>
<dbReference type="SUPFAM" id="SSF52317">
    <property type="entry name" value="Class I glutamine amidotransferase-like"/>
    <property type="match status" value="1"/>
</dbReference>
<protein>
    <submittedName>
        <fullName evidence="2">DJ-1/PfpI family protein</fullName>
    </submittedName>
</protein>